<dbReference type="GO" id="GO:0008506">
    <property type="term" value="F:sucrose:proton symporter activity"/>
    <property type="evidence" value="ECO:0007669"/>
    <property type="project" value="TreeGrafter"/>
</dbReference>
<feature type="compositionally biased region" description="Low complexity" evidence="6">
    <location>
        <begin position="456"/>
        <end position="471"/>
    </location>
</feature>
<dbReference type="Proteomes" id="UP000660729">
    <property type="component" value="Unassembled WGS sequence"/>
</dbReference>
<keyword evidence="4 7" id="KW-1133">Transmembrane helix</keyword>
<feature type="compositionally biased region" description="Polar residues" evidence="6">
    <location>
        <begin position="19"/>
        <end position="45"/>
    </location>
</feature>
<feature type="transmembrane region" description="Helical" evidence="7">
    <location>
        <begin position="236"/>
        <end position="257"/>
    </location>
</feature>
<feature type="transmembrane region" description="Helical" evidence="7">
    <location>
        <begin position="278"/>
        <end position="298"/>
    </location>
</feature>
<dbReference type="Pfam" id="PF07690">
    <property type="entry name" value="MFS_1"/>
    <property type="match status" value="1"/>
</dbReference>
<dbReference type="SUPFAM" id="SSF103473">
    <property type="entry name" value="MFS general substrate transporter"/>
    <property type="match status" value="2"/>
</dbReference>
<dbReference type="OrthoDB" id="28755at2759"/>
<evidence type="ECO:0000256" key="5">
    <source>
        <dbReference type="ARBA" id="ARBA00023136"/>
    </source>
</evidence>
<feature type="transmembrane region" description="Helical" evidence="7">
    <location>
        <begin position="123"/>
        <end position="141"/>
    </location>
</feature>
<proteinExistence type="predicted"/>
<gene>
    <name evidence="8" type="ORF">HII31_09382</name>
</gene>
<feature type="transmembrane region" description="Helical" evidence="7">
    <location>
        <begin position="368"/>
        <end position="389"/>
    </location>
</feature>
<dbReference type="InterPro" id="IPR011701">
    <property type="entry name" value="MFS"/>
</dbReference>
<feature type="transmembrane region" description="Helical" evidence="7">
    <location>
        <begin position="426"/>
        <end position="447"/>
    </location>
</feature>
<evidence type="ECO:0000256" key="1">
    <source>
        <dbReference type="ARBA" id="ARBA00004141"/>
    </source>
</evidence>
<feature type="transmembrane region" description="Helical" evidence="7">
    <location>
        <begin position="558"/>
        <end position="582"/>
    </location>
</feature>
<accession>A0A8H6RE20</accession>
<feature type="transmembrane region" description="Helical" evidence="7">
    <location>
        <begin position="628"/>
        <end position="648"/>
    </location>
</feature>
<evidence type="ECO:0000313" key="9">
    <source>
        <dbReference type="Proteomes" id="UP000660729"/>
    </source>
</evidence>
<dbReference type="AlphaFoldDB" id="A0A8H6RE20"/>
<evidence type="ECO:0000256" key="6">
    <source>
        <dbReference type="SAM" id="MobiDB-lite"/>
    </source>
</evidence>
<dbReference type="EMBL" id="JABCIY010000193">
    <property type="protein sequence ID" value="KAF7189229.1"/>
    <property type="molecule type" value="Genomic_DNA"/>
</dbReference>
<sequence length="694" mass="75863">MEHAPSPANSDSSRRISHVDTSIPASPSQPRHVQFPQQSTSTLNLHHSAKDLAVKTQPSGRMRPSIEISKEDDFNEQSPLLPPRASAEVGSISSFSAVNSPDRSDSETWNAEQGTQEESKSSWYLFLLTLSFLGLQIAWSVELSNGSPYLLSLGVSKSLLALVWIAGPLSGTLVQPYVGIKSDRCRSRFGKRRPFMVGGAIATIISLMTLAWTREIVAGFLSIFGVSKDSEGTKTTAIVLAVLMVYILDFSINVIQAGVRAFAVDNAPTHQQDAANAWASRITGVGNIIGYLFGYTNLPRYLWFFGNTQFKVLCVIASLGLSSTVTVSSLAVTERDPRLEGKPAEQEGGVLAFFKTLRRSMARLPYQIKAVCYVQLAAWIAWFPFLFYITTYVGQLHVDPIFRDNPNMTDKEIDEAWEHGTRVGTLALLVYAIVSFIASVVLPWFVASSYKPPEPTSRTPMATTPRTPRTPGQSGSGHDASYFDLRRASVGAAAGAVDFADAQSLKGSHRPNWFRRVGRYGARLEQPWLTLKRAWLLSHLMFAALTWLTFVANNTTVATILVGLIGIPWAMMMWAPFALIAAEVSKRDNIRRGVIRPPPTVEGELLARGEDDSDGADQAGVVLGIHNVAIAAPQVVATLISSVIFKALQKPRGTPGDDSVAWVLRFGGCLAIVAAWLTRRIHEEGEMEGTKAKW</sequence>
<evidence type="ECO:0000256" key="2">
    <source>
        <dbReference type="ARBA" id="ARBA00022448"/>
    </source>
</evidence>
<evidence type="ECO:0000256" key="4">
    <source>
        <dbReference type="ARBA" id="ARBA00022989"/>
    </source>
</evidence>
<organism evidence="8 9">
    <name type="scientific">Pseudocercospora fuligena</name>
    <dbReference type="NCBI Taxonomy" id="685502"/>
    <lineage>
        <taxon>Eukaryota</taxon>
        <taxon>Fungi</taxon>
        <taxon>Dikarya</taxon>
        <taxon>Ascomycota</taxon>
        <taxon>Pezizomycotina</taxon>
        <taxon>Dothideomycetes</taxon>
        <taxon>Dothideomycetidae</taxon>
        <taxon>Mycosphaerellales</taxon>
        <taxon>Mycosphaerellaceae</taxon>
        <taxon>Pseudocercospora</taxon>
    </lineage>
</organism>
<keyword evidence="9" id="KW-1185">Reference proteome</keyword>
<feature type="transmembrane region" description="Helical" evidence="7">
    <location>
        <begin position="201"/>
        <end position="224"/>
    </location>
</feature>
<keyword evidence="3 7" id="KW-0812">Transmembrane</keyword>
<feature type="compositionally biased region" description="Polar residues" evidence="6">
    <location>
        <begin position="91"/>
        <end position="115"/>
    </location>
</feature>
<feature type="transmembrane region" description="Helical" evidence="7">
    <location>
        <begin position="310"/>
        <end position="332"/>
    </location>
</feature>
<dbReference type="GO" id="GO:0005886">
    <property type="term" value="C:plasma membrane"/>
    <property type="evidence" value="ECO:0007669"/>
    <property type="project" value="TreeGrafter"/>
</dbReference>
<name>A0A8H6RE20_9PEZI</name>
<comment type="subcellular location">
    <subcellularLocation>
        <location evidence="1">Membrane</location>
        <topology evidence="1">Multi-pass membrane protein</topology>
    </subcellularLocation>
</comment>
<keyword evidence="2" id="KW-0813">Transport</keyword>
<dbReference type="InterPro" id="IPR036259">
    <property type="entry name" value="MFS_trans_sf"/>
</dbReference>
<comment type="caution">
    <text evidence="8">The sequence shown here is derived from an EMBL/GenBank/DDBJ whole genome shotgun (WGS) entry which is preliminary data.</text>
</comment>
<feature type="region of interest" description="Disordered" evidence="6">
    <location>
        <begin position="453"/>
        <end position="477"/>
    </location>
</feature>
<keyword evidence="5 7" id="KW-0472">Membrane</keyword>
<dbReference type="Gene3D" id="1.20.1250.20">
    <property type="entry name" value="MFS general substrate transporter like domains"/>
    <property type="match status" value="1"/>
</dbReference>
<feature type="region of interest" description="Disordered" evidence="6">
    <location>
        <begin position="1"/>
        <end position="115"/>
    </location>
</feature>
<dbReference type="PANTHER" id="PTHR19432:SF35">
    <property type="entry name" value="SOLUTE CARRIER FAMILY 45 MEMBER 3 ISOFORM X1"/>
    <property type="match status" value="1"/>
</dbReference>
<feature type="transmembrane region" description="Helical" evidence="7">
    <location>
        <begin position="161"/>
        <end position="180"/>
    </location>
</feature>
<feature type="transmembrane region" description="Helical" evidence="7">
    <location>
        <begin position="534"/>
        <end position="552"/>
    </location>
</feature>
<protein>
    <submittedName>
        <fullName evidence="8">General alpha-glucoside permease</fullName>
    </submittedName>
</protein>
<reference evidence="8" key="1">
    <citation type="submission" date="2020-04" db="EMBL/GenBank/DDBJ databases">
        <title>Draft genome resource of the tomato pathogen Pseudocercospora fuligena.</title>
        <authorList>
            <person name="Zaccaron A."/>
        </authorList>
    </citation>
    <scope>NUCLEOTIDE SEQUENCE</scope>
    <source>
        <strain evidence="8">PF001</strain>
    </source>
</reference>
<evidence type="ECO:0000313" key="8">
    <source>
        <dbReference type="EMBL" id="KAF7189229.1"/>
    </source>
</evidence>
<evidence type="ECO:0000256" key="3">
    <source>
        <dbReference type="ARBA" id="ARBA00022692"/>
    </source>
</evidence>
<dbReference type="PANTHER" id="PTHR19432">
    <property type="entry name" value="SUGAR TRANSPORTER"/>
    <property type="match status" value="1"/>
</dbReference>
<feature type="transmembrane region" description="Helical" evidence="7">
    <location>
        <begin position="660"/>
        <end position="678"/>
    </location>
</feature>
<evidence type="ECO:0000256" key="7">
    <source>
        <dbReference type="SAM" id="Phobius"/>
    </source>
</evidence>